<protein>
    <submittedName>
        <fullName evidence="2">Polyribonucleotide nucleotidyltransferase (Polynucleotide phosphorylase)</fullName>
    </submittedName>
</protein>
<organism evidence="2 3">
    <name type="scientific">Pseudomonas putida</name>
    <name type="common">Arthrobacter siderocapsulatus</name>
    <dbReference type="NCBI Taxonomy" id="303"/>
    <lineage>
        <taxon>Bacteria</taxon>
        <taxon>Pseudomonadati</taxon>
        <taxon>Pseudomonadota</taxon>
        <taxon>Gammaproteobacteria</taxon>
        <taxon>Pseudomonadales</taxon>
        <taxon>Pseudomonadaceae</taxon>
        <taxon>Pseudomonas</taxon>
    </lineage>
</organism>
<keyword evidence="1" id="KW-1133">Transmembrane helix</keyword>
<dbReference type="EMBL" id="UGUY01000001">
    <property type="protein sequence ID" value="SUD67240.1"/>
    <property type="molecule type" value="Genomic_DNA"/>
</dbReference>
<proteinExistence type="predicted"/>
<dbReference type="Proteomes" id="UP000254602">
    <property type="component" value="Unassembled WGS sequence"/>
</dbReference>
<name>A0A379KHB1_PSEPU</name>
<dbReference type="GO" id="GO:0016740">
    <property type="term" value="F:transferase activity"/>
    <property type="evidence" value="ECO:0007669"/>
    <property type="project" value="UniProtKB-KW"/>
</dbReference>
<dbReference type="AlphaFoldDB" id="A0A379KHB1"/>
<sequence length="139" mass="14851">MRIPSRVIGGALIATLLTQLTACGTLFYPERRGQIEGKVDPVIVALDAIGILFYVIPGLIAFGVDFATGAIYYPGGTTAQVAPEKLREAIKPDGKVDNLKLQAILESELGQRLPLDDPRLIQHRGSVEQLAAFGLVPTA</sequence>
<evidence type="ECO:0000313" key="2">
    <source>
        <dbReference type="EMBL" id="SUD67240.1"/>
    </source>
</evidence>
<keyword evidence="2" id="KW-0808">Transferase</keyword>
<dbReference type="RefSeq" id="WP_012312583.1">
    <property type="nucleotide sequence ID" value="NZ_CP066306.1"/>
</dbReference>
<feature type="transmembrane region" description="Helical" evidence="1">
    <location>
        <begin position="42"/>
        <end position="64"/>
    </location>
</feature>
<evidence type="ECO:0000313" key="3">
    <source>
        <dbReference type="Proteomes" id="UP000254602"/>
    </source>
</evidence>
<reference evidence="2 3" key="1">
    <citation type="submission" date="2018-06" db="EMBL/GenBank/DDBJ databases">
        <authorList>
            <consortium name="Pathogen Informatics"/>
            <person name="Doyle S."/>
        </authorList>
    </citation>
    <scope>NUCLEOTIDE SEQUENCE [LARGE SCALE GENOMIC DNA]</scope>
    <source>
        <strain evidence="2 3">NCTC7914</strain>
    </source>
</reference>
<evidence type="ECO:0000256" key="1">
    <source>
        <dbReference type="SAM" id="Phobius"/>
    </source>
</evidence>
<keyword evidence="1" id="KW-0472">Membrane</keyword>
<keyword evidence="1" id="KW-0812">Transmembrane</keyword>
<gene>
    <name evidence="2" type="ORF">NCTC7914_01314</name>
</gene>
<accession>A0A379KHB1</accession>